<dbReference type="Pfam" id="PF04452">
    <property type="entry name" value="Methyltrans_RNA"/>
    <property type="match status" value="1"/>
</dbReference>
<evidence type="ECO:0000256" key="6">
    <source>
        <dbReference type="ARBA" id="ARBA00022679"/>
    </source>
</evidence>
<evidence type="ECO:0000256" key="10">
    <source>
        <dbReference type="PIRNR" id="PIRNR015601"/>
    </source>
</evidence>
<dbReference type="Pfam" id="PF20260">
    <property type="entry name" value="PUA_4"/>
    <property type="match status" value="1"/>
</dbReference>
<reference evidence="13 14" key="1">
    <citation type="submission" date="2019-02" db="EMBL/GenBank/DDBJ databases">
        <title>Deep-cultivation of Planctomycetes and their phenomic and genomic characterization uncovers novel biology.</title>
        <authorList>
            <person name="Wiegand S."/>
            <person name="Jogler M."/>
            <person name="Boedeker C."/>
            <person name="Pinto D."/>
            <person name="Vollmers J."/>
            <person name="Rivas-Marin E."/>
            <person name="Kohn T."/>
            <person name="Peeters S.H."/>
            <person name="Heuer A."/>
            <person name="Rast P."/>
            <person name="Oberbeckmann S."/>
            <person name="Bunk B."/>
            <person name="Jeske O."/>
            <person name="Meyerdierks A."/>
            <person name="Storesund J.E."/>
            <person name="Kallscheuer N."/>
            <person name="Luecker S."/>
            <person name="Lage O.M."/>
            <person name="Pohl T."/>
            <person name="Merkel B.J."/>
            <person name="Hornburger P."/>
            <person name="Mueller R.-W."/>
            <person name="Bruemmer F."/>
            <person name="Labrenz M."/>
            <person name="Spormann A.M."/>
            <person name="Op den Camp H."/>
            <person name="Overmann J."/>
            <person name="Amann R."/>
            <person name="Jetten M.S.M."/>
            <person name="Mascher T."/>
            <person name="Medema M.H."/>
            <person name="Devos D.P."/>
            <person name="Kaster A.-K."/>
            <person name="Ovreas L."/>
            <person name="Rohde M."/>
            <person name="Galperin M.Y."/>
            <person name="Jogler C."/>
        </authorList>
    </citation>
    <scope>NUCLEOTIDE SEQUENCE [LARGE SCALE GENOMIC DNA]</scope>
    <source>
        <strain evidence="13 14">Pan181</strain>
    </source>
</reference>
<protein>
    <recommendedName>
        <fullName evidence="10">Ribosomal RNA small subunit methyltransferase E</fullName>
        <ecNumber evidence="10">2.1.1.193</ecNumber>
    </recommendedName>
</protein>
<dbReference type="Proteomes" id="UP000315750">
    <property type="component" value="Chromosome"/>
</dbReference>
<comment type="catalytic activity">
    <reaction evidence="9 10">
        <text>uridine(1498) in 16S rRNA + S-adenosyl-L-methionine = N(3)-methyluridine(1498) in 16S rRNA + S-adenosyl-L-homocysteine + H(+)</text>
        <dbReference type="Rhea" id="RHEA:42920"/>
        <dbReference type="Rhea" id="RHEA-COMP:10283"/>
        <dbReference type="Rhea" id="RHEA-COMP:10284"/>
        <dbReference type="ChEBI" id="CHEBI:15378"/>
        <dbReference type="ChEBI" id="CHEBI:57856"/>
        <dbReference type="ChEBI" id="CHEBI:59789"/>
        <dbReference type="ChEBI" id="CHEBI:65315"/>
        <dbReference type="ChEBI" id="CHEBI:74502"/>
        <dbReference type="EC" id="2.1.1.193"/>
    </reaction>
</comment>
<dbReference type="SUPFAM" id="SSF88697">
    <property type="entry name" value="PUA domain-like"/>
    <property type="match status" value="1"/>
</dbReference>
<dbReference type="Gene3D" id="3.40.1280.10">
    <property type="match status" value="1"/>
</dbReference>
<dbReference type="InterPro" id="IPR006700">
    <property type="entry name" value="RsmE"/>
</dbReference>
<evidence type="ECO:0000256" key="5">
    <source>
        <dbReference type="ARBA" id="ARBA00022603"/>
    </source>
</evidence>
<feature type="domain" description="Ribosomal RNA small subunit methyltransferase E methyltransferase" evidence="11">
    <location>
        <begin position="74"/>
        <end position="229"/>
    </location>
</feature>
<proteinExistence type="inferred from homology"/>
<comment type="similarity">
    <text evidence="2 10">Belongs to the RNA methyltransferase RsmE family.</text>
</comment>
<dbReference type="InterPro" id="IPR015947">
    <property type="entry name" value="PUA-like_sf"/>
</dbReference>
<keyword evidence="14" id="KW-1185">Reference proteome</keyword>
<gene>
    <name evidence="13" type="primary">rsmE</name>
    <name evidence="13" type="ORF">Pan181_03510</name>
</gene>
<evidence type="ECO:0000256" key="7">
    <source>
        <dbReference type="ARBA" id="ARBA00022691"/>
    </source>
</evidence>
<dbReference type="CDD" id="cd18084">
    <property type="entry name" value="RsmE-like"/>
    <property type="match status" value="1"/>
</dbReference>
<feature type="domain" description="Ribosomal RNA small subunit methyltransferase E PUA-like" evidence="12">
    <location>
        <begin position="18"/>
        <end position="63"/>
    </location>
</feature>
<dbReference type="InterPro" id="IPR029026">
    <property type="entry name" value="tRNA_m1G_MTases_N"/>
</dbReference>
<evidence type="ECO:0000313" key="14">
    <source>
        <dbReference type="Proteomes" id="UP000315750"/>
    </source>
</evidence>
<dbReference type="EMBL" id="CP036278">
    <property type="protein sequence ID" value="QDU54171.1"/>
    <property type="molecule type" value="Genomic_DNA"/>
</dbReference>
<dbReference type="KEGG" id="amuc:Pan181_03510"/>
<evidence type="ECO:0000256" key="4">
    <source>
        <dbReference type="ARBA" id="ARBA00022552"/>
    </source>
</evidence>
<dbReference type="GO" id="GO:0070042">
    <property type="term" value="F:rRNA (uridine-N3-)-methyltransferase activity"/>
    <property type="evidence" value="ECO:0007669"/>
    <property type="project" value="TreeGrafter"/>
</dbReference>
<evidence type="ECO:0000259" key="11">
    <source>
        <dbReference type="Pfam" id="PF04452"/>
    </source>
</evidence>
<name>A0A518AHF4_9BACT</name>
<evidence type="ECO:0000256" key="2">
    <source>
        <dbReference type="ARBA" id="ARBA00005528"/>
    </source>
</evidence>
<dbReference type="PANTHER" id="PTHR30027:SF3">
    <property type="entry name" value="16S RRNA (URACIL(1498)-N(3))-METHYLTRANSFERASE"/>
    <property type="match status" value="1"/>
</dbReference>
<evidence type="ECO:0000256" key="8">
    <source>
        <dbReference type="ARBA" id="ARBA00025699"/>
    </source>
</evidence>
<dbReference type="PIRSF" id="PIRSF015601">
    <property type="entry name" value="MTase_slr0722"/>
    <property type="match status" value="1"/>
</dbReference>
<evidence type="ECO:0000256" key="1">
    <source>
        <dbReference type="ARBA" id="ARBA00004496"/>
    </source>
</evidence>
<evidence type="ECO:0000259" key="12">
    <source>
        <dbReference type="Pfam" id="PF20260"/>
    </source>
</evidence>
<evidence type="ECO:0000256" key="9">
    <source>
        <dbReference type="ARBA" id="ARBA00047944"/>
    </source>
</evidence>
<comment type="subcellular location">
    <subcellularLocation>
        <location evidence="1 10">Cytoplasm</location>
    </subcellularLocation>
</comment>
<dbReference type="EC" id="2.1.1.193" evidence="10"/>
<evidence type="ECO:0000313" key="13">
    <source>
        <dbReference type="EMBL" id="QDU54171.1"/>
    </source>
</evidence>
<dbReference type="GO" id="GO:0005737">
    <property type="term" value="C:cytoplasm"/>
    <property type="evidence" value="ECO:0007669"/>
    <property type="project" value="UniProtKB-SubCell"/>
</dbReference>
<dbReference type="SUPFAM" id="SSF75217">
    <property type="entry name" value="alpha/beta knot"/>
    <property type="match status" value="1"/>
</dbReference>
<dbReference type="GO" id="GO:0070475">
    <property type="term" value="P:rRNA base methylation"/>
    <property type="evidence" value="ECO:0007669"/>
    <property type="project" value="TreeGrafter"/>
</dbReference>
<evidence type="ECO:0000256" key="3">
    <source>
        <dbReference type="ARBA" id="ARBA00022490"/>
    </source>
</evidence>
<keyword evidence="6 10" id="KW-0808">Transferase</keyword>
<organism evidence="13 14">
    <name type="scientific">Aeoliella mucimassa</name>
    <dbReference type="NCBI Taxonomy" id="2527972"/>
    <lineage>
        <taxon>Bacteria</taxon>
        <taxon>Pseudomonadati</taxon>
        <taxon>Planctomycetota</taxon>
        <taxon>Planctomycetia</taxon>
        <taxon>Pirellulales</taxon>
        <taxon>Lacipirellulaceae</taxon>
        <taxon>Aeoliella</taxon>
    </lineage>
</organism>
<sequence length="237" mass="25151">MADRFFCPELCDTQEPSLTGAEAHHLLHVMRGKVGDEVLLFDGQGHQSTATIAKCGRSEVLLTVGPVEQVSREPRIAITLGVALPKGDRQKWMVEKLTEIGVATLVPLTTEHSVADLRGKSLEKLERAVVEACKQCGRNQLMQITPPRPFGEFIASVDSGTKCIAHPVGRSLSQFGLSAATEFAAAIGPEGGFSDSEVALANEHGWQSMCLGASILRIETAAIAVAAVVTSSCSVES</sequence>
<keyword evidence="5 10" id="KW-0489">Methyltransferase</keyword>
<accession>A0A518AHF4</accession>
<keyword evidence="4 10" id="KW-0698">rRNA processing</keyword>
<dbReference type="AlphaFoldDB" id="A0A518AHF4"/>
<keyword evidence="7 10" id="KW-0949">S-adenosyl-L-methionine</keyword>
<dbReference type="PANTHER" id="PTHR30027">
    <property type="entry name" value="RIBOSOMAL RNA SMALL SUBUNIT METHYLTRANSFERASE E"/>
    <property type="match status" value="1"/>
</dbReference>
<dbReference type="InterPro" id="IPR046886">
    <property type="entry name" value="RsmE_MTase_dom"/>
</dbReference>
<comment type="function">
    <text evidence="8 10">Specifically methylates the N3 position of the uracil ring of uridine 1498 (m3U1498) in 16S rRNA. Acts on the fully assembled 30S ribosomal subunit.</text>
</comment>
<dbReference type="InterPro" id="IPR029028">
    <property type="entry name" value="Alpha/beta_knot_MTases"/>
</dbReference>
<dbReference type="NCBIfam" id="TIGR00046">
    <property type="entry name" value="RsmE family RNA methyltransferase"/>
    <property type="match status" value="1"/>
</dbReference>
<keyword evidence="3 10" id="KW-0963">Cytoplasm</keyword>
<dbReference type="InterPro" id="IPR046887">
    <property type="entry name" value="RsmE_PUA-like"/>
</dbReference>